<accession>A0A376LPS8</accession>
<keyword evidence="1" id="KW-0732">Signal</keyword>
<dbReference type="Proteomes" id="UP000254877">
    <property type="component" value="Unassembled WGS sequence"/>
</dbReference>
<evidence type="ECO:0000313" key="2">
    <source>
        <dbReference type="EMBL" id="STF46221.1"/>
    </source>
</evidence>
<evidence type="ECO:0000256" key="1">
    <source>
        <dbReference type="SAM" id="SignalP"/>
    </source>
</evidence>
<protein>
    <submittedName>
        <fullName evidence="2">Uncharacterized protein</fullName>
    </submittedName>
</protein>
<gene>
    <name evidence="2" type="ORF">NCTC7928_07023</name>
</gene>
<sequence>MKKLIVACILSALSFGAFASVNSTDKSDAGTAQYGDTGLDNQRSSYFNTDSWKEKQLQGKIIDSECNLPIHFSGVNDGCEKKIKTMHKKTGLMPRFLCCR</sequence>
<feature type="signal peptide" evidence="1">
    <location>
        <begin position="1"/>
        <end position="19"/>
    </location>
</feature>
<reference evidence="2 3" key="1">
    <citation type="submission" date="2018-06" db="EMBL/GenBank/DDBJ databases">
        <authorList>
            <consortium name="Pathogen Informatics"/>
            <person name="Doyle S."/>
        </authorList>
    </citation>
    <scope>NUCLEOTIDE SEQUENCE [LARGE SCALE GENOMIC DNA]</scope>
    <source>
        <strain evidence="2 3">NCTC7928</strain>
    </source>
</reference>
<feature type="chain" id="PRO_5016690064" evidence="1">
    <location>
        <begin position="20"/>
        <end position="100"/>
    </location>
</feature>
<organism evidence="2 3">
    <name type="scientific">Escherichia coli</name>
    <dbReference type="NCBI Taxonomy" id="562"/>
    <lineage>
        <taxon>Bacteria</taxon>
        <taxon>Pseudomonadati</taxon>
        <taxon>Pseudomonadota</taxon>
        <taxon>Gammaproteobacteria</taxon>
        <taxon>Enterobacterales</taxon>
        <taxon>Enterobacteriaceae</taxon>
        <taxon>Escherichia</taxon>
    </lineage>
</organism>
<proteinExistence type="predicted"/>
<evidence type="ECO:0000313" key="3">
    <source>
        <dbReference type="Proteomes" id="UP000254877"/>
    </source>
</evidence>
<dbReference type="EMBL" id="UGAB01000002">
    <property type="protein sequence ID" value="STF46221.1"/>
    <property type="molecule type" value="Genomic_DNA"/>
</dbReference>
<name>A0A376LPS8_ECOLX</name>
<dbReference type="AlphaFoldDB" id="A0A376LPS8"/>